<comment type="caution">
    <text evidence="9">The sequence shown here is derived from an EMBL/GenBank/DDBJ whole genome shotgun (WGS) entry which is preliminary data.</text>
</comment>
<gene>
    <name evidence="9" type="ORF">J42TS3_29140</name>
</gene>
<evidence type="ECO:0000256" key="8">
    <source>
        <dbReference type="SAM" id="Phobius"/>
    </source>
</evidence>
<evidence type="ECO:0000256" key="2">
    <source>
        <dbReference type="ARBA" id="ARBA00007998"/>
    </source>
</evidence>
<feature type="transmembrane region" description="Helical" evidence="8">
    <location>
        <begin position="12"/>
        <end position="30"/>
    </location>
</feature>
<keyword evidence="5 8" id="KW-0812">Transmembrane</keyword>
<feature type="transmembrane region" description="Helical" evidence="8">
    <location>
        <begin position="141"/>
        <end position="162"/>
    </location>
</feature>
<dbReference type="EMBL" id="BOSL01000008">
    <property type="protein sequence ID" value="GIP53879.1"/>
    <property type="molecule type" value="Genomic_DNA"/>
</dbReference>
<comment type="similarity">
    <text evidence="2">Belongs to the amino acid-polyamine-organocation (APC) superfamily. Spore germination protein (SGP) (TC 2.A.3.9) family.</text>
</comment>
<dbReference type="RefSeq" id="WP_213655319.1">
    <property type="nucleotide sequence ID" value="NZ_BOSL01000008.1"/>
</dbReference>
<keyword evidence="3" id="KW-0813">Transport</keyword>
<reference evidence="9 10" key="1">
    <citation type="submission" date="2021-03" db="EMBL/GenBank/DDBJ databases">
        <title>Antimicrobial resistance genes in bacteria isolated from Japanese honey, and their potential for conferring macrolide and lincosamide resistance in the American foulbrood pathogen Paenibacillus larvae.</title>
        <authorList>
            <person name="Okamoto M."/>
            <person name="Kumagai M."/>
            <person name="Kanamori H."/>
            <person name="Takamatsu D."/>
        </authorList>
    </citation>
    <scope>NUCLEOTIDE SEQUENCE [LARGE SCALE GENOMIC DNA]</scope>
    <source>
        <strain evidence="9 10">J42TS3</strain>
    </source>
</reference>
<dbReference type="Proteomes" id="UP000679992">
    <property type="component" value="Unassembled WGS sequence"/>
</dbReference>
<name>A0ABQ4MD10_9BACL</name>
<dbReference type="Pfam" id="PF03845">
    <property type="entry name" value="Spore_permease"/>
    <property type="match status" value="1"/>
</dbReference>
<keyword evidence="10" id="KW-1185">Reference proteome</keyword>
<keyword evidence="6 8" id="KW-1133">Transmembrane helix</keyword>
<sequence>MRTTSFQTFRFSSIYMLTIPLAFMIPPLISTSGYQGWIAMLIGGAVNVVLISCTYFVGKLASNSGQSWVVYGEQIAGKWGHRAVLLLLSFWSIYYVSLDMEQFTLFYGSIYMKDTPPWFILLLVGLVIMITARWGFSTLIYIADGTFILILIGVLFLLLLFIGDADYQMLPALLNHRNFTNLFTDVLSVISWIGEWFIFLFLLPHLNFDKNTLRNLLLANTMVTVAVLLTWLLVLLNFGVHYGSQVKYPILQLIRGTSFTGLLGNADPLFIGIWAISMIIHDAFLVYVGVSCLGHLFKLKETRPLISILTGTATVAAFQYSQNTTQYQKDLSELGFIAFWVIINSIPLYYLLLALVRGKFRRKKST</sequence>
<dbReference type="PANTHER" id="PTHR34975">
    <property type="entry name" value="SPORE GERMINATION PROTEIN A2"/>
    <property type="match status" value="1"/>
</dbReference>
<dbReference type="PANTHER" id="PTHR34975:SF2">
    <property type="entry name" value="SPORE GERMINATION PROTEIN A2"/>
    <property type="match status" value="1"/>
</dbReference>
<evidence type="ECO:0000313" key="10">
    <source>
        <dbReference type="Proteomes" id="UP000679992"/>
    </source>
</evidence>
<evidence type="ECO:0000313" key="9">
    <source>
        <dbReference type="EMBL" id="GIP53879.1"/>
    </source>
</evidence>
<feature type="transmembrane region" description="Helical" evidence="8">
    <location>
        <begin position="36"/>
        <end position="58"/>
    </location>
</feature>
<proteinExistence type="inferred from homology"/>
<evidence type="ECO:0000256" key="1">
    <source>
        <dbReference type="ARBA" id="ARBA00004141"/>
    </source>
</evidence>
<keyword evidence="7 8" id="KW-0472">Membrane</keyword>
<feature type="transmembrane region" description="Helical" evidence="8">
    <location>
        <begin position="269"/>
        <end position="293"/>
    </location>
</feature>
<keyword evidence="4" id="KW-0309">Germination</keyword>
<feature type="transmembrane region" description="Helical" evidence="8">
    <location>
        <begin position="334"/>
        <end position="356"/>
    </location>
</feature>
<evidence type="ECO:0000256" key="5">
    <source>
        <dbReference type="ARBA" id="ARBA00022692"/>
    </source>
</evidence>
<evidence type="ECO:0000256" key="3">
    <source>
        <dbReference type="ARBA" id="ARBA00022448"/>
    </source>
</evidence>
<feature type="transmembrane region" description="Helical" evidence="8">
    <location>
        <begin position="182"/>
        <end position="203"/>
    </location>
</feature>
<feature type="transmembrane region" description="Helical" evidence="8">
    <location>
        <begin position="79"/>
        <end position="98"/>
    </location>
</feature>
<accession>A0ABQ4MD10</accession>
<comment type="subcellular location">
    <subcellularLocation>
        <location evidence="1">Membrane</location>
        <topology evidence="1">Multi-pass membrane protein</topology>
    </subcellularLocation>
</comment>
<dbReference type="InterPro" id="IPR004761">
    <property type="entry name" value="Spore_GerAB"/>
</dbReference>
<evidence type="ECO:0000256" key="7">
    <source>
        <dbReference type="ARBA" id="ARBA00023136"/>
    </source>
</evidence>
<feature type="transmembrane region" description="Helical" evidence="8">
    <location>
        <begin position="118"/>
        <end position="136"/>
    </location>
</feature>
<evidence type="ECO:0000256" key="6">
    <source>
        <dbReference type="ARBA" id="ARBA00022989"/>
    </source>
</evidence>
<feature type="transmembrane region" description="Helical" evidence="8">
    <location>
        <begin position="215"/>
        <end position="238"/>
    </location>
</feature>
<protein>
    <submittedName>
        <fullName evidence="9">Germination protein</fullName>
    </submittedName>
</protein>
<feature type="transmembrane region" description="Helical" evidence="8">
    <location>
        <begin position="305"/>
        <end position="322"/>
    </location>
</feature>
<evidence type="ECO:0000256" key="4">
    <source>
        <dbReference type="ARBA" id="ARBA00022544"/>
    </source>
</evidence>
<organism evidence="9 10">
    <name type="scientific">Paenibacillus vini</name>
    <dbReference type="NCBI Taxonomy" id="1476024"/>
    <lineage>
        <taxon>Bacteria</taxon>
        <taxon>Bacillati</taxon>
        <taxon>Bacillota</taxon>
        <taxon>Bacilli</taxon>
        <taxon>Bacillales</taxon>
        <taxon>Paenibacillaceae</taxon>
        <taxon>Paenibacillus</taxon>
    </lineage>
</organism>